<keyword evidence="1" id="KW-0732">Signal</keyword>
<dbReference type="KEGG" id="swp:swp_1456"/>
<evidence type="ECO:0000313" key="2">
    <source>
        <dbReference type="EMBL" id="ACJ28242.1"/>
    </source>
</evidence>
<keyword evidence="3" id="KW-1185">Reference proteome</keyword>
<dbReference type="HOGENOM" id="CLU_1474228_0_0_6"/>
<accession>B8CKR6</accession>
<evidence type="ECO:0000313" key="3">
    <source>
        <dbReference type="Proteomes" id="UP000000753"/>
    </source>
</evidence>
<organism evidence="2 3">
    <name type="scientific">Shewanella piezotolerans (strain WP3 / JCM 13877)</name>
    <dbReference type="NCBI Taxonomy" id="225849"/>
    <lineage>
        <taxon>Bacteria</taxon>
        <taxon>Pseudomonadati</taxon>
        <taxon>Pseudomonadota</taxon>
        <taxon>Gammaproteobacteria</taxon>
        <taxon>Alteromonadales</taxon>
        <taxon>Shewanellaceae</taxon>
        <taxon>Shewanella</taxon>
    </lineage>
</organism>
<reference evidence="2 3" key="1">
    <citation type="journal article" date="2008" name="PLoS ONE">
        <title>Environmental adaptation: genomic analysis of the piezotolerant and psychrotolerant deep-sea iron reducing bacterium Shewanella piezotolerans WP3.</title>
        <authorList>
            <person name="Wang F."/>
            <person name="Wang J."/>
            <person name="Jian H."/>
            <person name="Zhang B."/>
            <person name="Li S."/>
            <person name="Wang F."/>
            <person name="Zeng X."/>
            <person name="Gao L."/>
            <person name="Bartlett D.H."/>
            <person name="Yu J."/>
            <person name="Hu S."/>
            <person name="Xiao X."/>
        </authorList>
    </citation>
    <scope>NUCLEOTIDE SEQUENCE [LARGE SCALE GENOMIC DNA]</scope>
    <source>
        <strain evidence="3">WP3 / JCM 13877</strain>
    </source>
</reference>
<feature type="signal peptide" evidence="1">
    <location>
        <begin position="1"/>
        <end position="18"/>
    </location>
</feature>
<dbReference type="eggNOG" id="ENOG50345V3">
    <property type="taxonomic scope" value="Bacteria"/>
</dbReference>
<sequence length="183" mass="21017">MSRLILLIIICMSFSVKADKEAPSKPFIATQDTALESYYFKMIPEYSYYENGALIVEKEAWGKAYRLNYDGSNTELWSVSGWYAREVYLAGKDAQNLVRLGDWPRGHELKETDLAVAFYDSGRLIKSYSTKDLIKNKNSIDLTVSHYRWLESHEFNLSRSRFTLTTLGGTTYRFSVSTGDIVE</sequence>
<gene>
    <name evidence="2" type="ordered locus">swp_1456</name>
</gene>
<proteinExistence type="predicted"/>
<protein>
    <submittedName>
        <fullName evidence="2">Uncharacterized protein</fullName>
    </submittedName>
</protein>
<dbReference type="Proteomes" id="UP000000753">
    <property type="component" value="Chromosome"/>
</dbReference>
<dbReference type="EMBL" id="CP000472">
    <property type="protein sequence ID" value="ACJ28242.1"/>
    <property type="molecule type" value="Genomic_DNA"/>
</dbReference>
<evidence type="ECO:0000256" key="1">
    <source>
        <dbReference type="SAM" id="SignalP"/>
    </source>
</evidence>
<dbReference type="AlphaFoldDB" id="B8CKR6"/>
<feature type="chain" id="PRO_5002870222" evidence="1">
    <location>
        <begin position="19"/>
        <end position="183"/>
    </location>
</feature>
<name>B8CKR6_SHEPW</name>